<dbReference type="RefSeq" id="XP_005780023.1">
    <property type="nucleotide sequence ID" value="XM_005779966.1"/>
</dbReference>
<dbReference type="GeneID" id="17273138"/>
<dbReference type="PANTHER" id="PTHR39081">
    <property type="entry name" value="MUT7-C DOMAIN-CONTAINING PROTEIN"/>
    <property type="match status" value="1"/>
</dbReference>
<sequence>MMRCSVCNGRGYVKLSKAEVAGRDDCPPKVLEAIDEFYACRSCGKLYWEGPKSNNAFEHFTSVFDGFGPSTGSGL</sequence>
<dbReference type="PaxDb" id="2903-EOD20393"/>
<dbReference type="Proteomes" id="UP000013827">
    <property type="component" value="Unassembled WGS sequence"/>
</dbReference>
<keyword evidence="3" id="KW-1185">Reference proteome</keyword>
<reference evidence="3" key="1">
    <citation type="journal article" date="2013" name="Nature">
        <title>Pan genome of the phytoplankton Emiliania underpins its global distribution.</title>
        <authorList>
            <person name="Read B.A."/>
            <person name="Kegel J."/>
            <person name="Klute M.J."/>
            <person name="Kuo A."/>
            <person name="Lefebvre S.C."/>
            <person name="Maumus F."/>
            <person name="Mayer C."/>
            <person name="Miller J."/>
            <person name="Monier A."/>
            <person name="Salamov A."/>
            <person name="Young J."/>
            <person name="Aguilar M."/>
            <person name="Claverie J.M."/>
            <person name="Frickenhaus S."/>
            <person name="Gonzalez K."/>
            <person name="Herman E.K."/>
            <person name="Lin Y.C."/>
            <person name="Napier J."/>
            <person name="Ogata H."/>
            <person name="Sarno A.F."/>
            <person name="Shmutz J."/>
            <person name="Schroeder D."/>
            <person name="de Vargas C."/>
            <person name="Verret F."/>
            <person name="von Dassow P."/>
            <person name="Valentin K."/>
            <person name="Van de Peer Y."/>
            <person name="Wheeler G."/>
            <person name="Dacks J.B."/>
            <person name="Delwiche C.F."/>
            <person name="Dyhrman S.T."/>
            <person name="Glockner G."/>
            <person name="John U."/>
            <person name="Richards T."/>
            <person name="Worden A.Z."/>
            <person name="Zhang X."/>
            <person name="Grigoriev I.V."/>
            <person name="Allen A.E."/>
            <person name="Bidle K."/>
            <person name="Borodovsky M."/>
            <person name="Bowler C."/>
            <person name="Brownlee C."/>
            <person name="Cock J.M."/>
            <person name="Elias M."/>
            <person name="Gladyshev V.N."/>
            <person name="Groth M."/>
            <person name="Guda C."/>
            <person name="Hadaegh A."/>
            <person name="Iglesias-Rodriguez M.D."/>
            <person name="Jenkins J."/>
            <person name="Jones B.M."/>
            <person name="Lawson T."/>
            <person name="Leese F."/>
            <person name="Lindquist E."/>
            <person name="Lobanov A."/>
            <person name="Lomsadze A."/>
            <person name="Malik S.B."/>
            <person name="Marsh M.E."/>
            <person name="Mackinder L."/>
            <person name="Mock T."/>
            <person name="Mueller-Roeber B."/>
            <person name="Pagarete A."/>
            <person name="Parker M."/>
            <person name="Probert I."/>
            <person name="Quesneville H."/>
            <person name="Raines C."/>
            <person name="Rensing S.A."/>
            <person name="Riano-Pachon D.M."/>
            <person name="Richier S."/>
            <person name="Rokitta S."/>
            <person name="Shiraiwa Y."/>
            <person name="Soanes D.M."/>
            <person name="van der Giezen M."/>
            <person name="Wahlund T.M."/>
            <person name="Williams B."/>
            <person name="Wilson W."/>
            <person name="Wolfe G."/>
            <person name="Wurch L.L."/>
        </authorList>
    </citation>
    <scope>NUCLEOTIDE SEQUENCE</scope>
</reference>
<dbReference type="KEGG" id="ehx:EMIHUDRAFT_316000"/>
<accession>A0A0D3JA58</accession>
<dbReference type="InterPro" id="IPR002782">
    <property type="entry name" value="Mut7-C_RNAse_dom"/>
</dbReference>
<protein>
    <recommendedName>
        <fullName evidence="1">Mut7-C RNAse domain-containing protein</fullName>
    </recommendedName>
</protein>
<proteinExistence type="predicted"/>
<dbReference type="KEGG" id="ehx:EMIHUDRAFT_366552"/>
<organism evidence="2 3">
    <name type="scientific">Emiliania huxleyi (strain CCMP1516)</name>
    <dbReference type="NCBI Taxonomy" id="280463"/>
    <lineage>
        <taxon>Eukaryota</taxon>
        <taxon>Haptista</taxon>
        <taxon>Haptophyta</taxon>
        <taxon>Prymnesiophyceae</taxon>
        <taxon>Isochrysidales</taxon>
        <taxon>Noelaerhabdaceae</taxon>
        <taxon>Emiliania</taxon>
    </lineage>
</organism>
<dbReference type="Pfam" id="PF01927">
    <property type="entry name" value="Mut7-C"/>
    <property type="match status" value="1"/>
</dbReference>
<dbReference type="AlphaFoldDB" id="A0A0D3JA58"/>
<evidence type="ECO:0000259" key="1">
    <source>
        <dbReference type="Pfam" id="PF01927"/>
    </source>
</evidence>
<evidence type="ECO:0000313" key="2">
    <source>
        <dbReference type="EnsemblProtists" id="EOD20393"/>
    </source>
</evidence>
<dbReference type="HOGENOM" id="CLU_2676258_0_0_1"/>
<evidence type="ECO:0000313" key="3">
    <source>
        <dbReference type="Proteomes" id="UP000013827"/>
    </source>
</evidence>
<dbReference type="EnsemblProtists" id="EOD20393">
    <property type="protein sequence ID" value="EOD20393"/>
    <property type="gene ID" value="EMIHUDRAFT_316000"/>
</dbReference>
<dbReference type="GeneID" id="17265938"/>
<dbReference type="RefSeq" id="XP_005772822.1">
    <property type="nucleotide sequence ID" value="XM_005772765.1"/>
</dbReference>
<reference evidence="2" key="2">
    <citation type="submission" date="2024-10" db="UniProtKB">
        <authorList>
            <consortium name="EnsemblProtists"/>
        </authorList>
    </citation>
    <scope>IDENTIFICATION</scope>
</reference>
<name>A0A0D3JA58_EMIH1</name>
<dbReference type="PANTHER" id="PTHR39081:SF1">
    <property type="entry name" value="MUT7-C RNASE DOMAIN-CONTAINING PROTEIN"/>
    <property type="match status" value="1"/>
</dbReference>
<dbReference type="EnsemblProtists" id="EOD27594">
    <property type="protein sequence ID" value="EOD27594"/>
    <property type="gene ID" value="EMIHUDRAFT_366552"/>
</dbReference>
<dbReference type="STRING" id="2903.R1CCC5"/>
<feature type="domain" description="Mut7-C RNAse" evidence="1">
    <location>
        <begin position="1"/>
        <end position="56"/>
    </location>
</feature>